<dbReference type="AlphaFoldDB" id="A0A2N3LDN4"/>
<proteinExistence type="predicted"/>
<evidence type="ECO:0000313" key="2">
    <source>
        <dbReference type="Proteomes" id="UP000233440"/>
    </source>
</evidence>
<comment type="caution">
    <text evidence="1">The sequence shown here is derived from an EMBL/GenBank/DDBJ whole genome shotgun (WGS) entry which is preliminary data.</text>
</comment>
<evidence type="ECO:0000313" key="1">
    <source>
        <dbReference type="EMBL" id="PKR82709.1"/>
    </source>
</evidence>
<sequence length="69" mass="8008">MKGKKGGNLIGEDRQLRSKLLDIQRFHHLAMILYHFHGFSIRAKNKKGLILQSRPKNWMSHEGLEPSTL</sequence>
<organism evidence="1 2">
    <name type="scientific">Heyndrickxia camelliae</name>
    <dbReference type="NCBI Taxonomy" id="1707093"/>
    <lineage>
        <taxon>Bacteria</taxon>
        <taxon>Bacillati</taxon>
        <taxon>Bacillota</taxon>
        <taxon>Bacilli</taxon>
        <taxon>Bacillales</taxon>
        <taxon>Bacillaceae</taxon>
        <taxon>Heyndrickxia</taxon>
    </lineage>
</organism>
<reference evidence="1 2" key="1">
    <citation type="submission" date="2017-11" db="EMBL/GenBank/DDBJ databases">
        <title>Bacillus camelliae sp. nov., isolated from pu'er tea.</title>
        <authorList>
            <person name="Niu L."/>
        </authorList>
    </citation>
    <scope>NUCLEOTIDE SEQUENCE [LARGE SCALE GENOMIC DNA]</scope>
    <source>
        <strain evidence="1 2">7578-1</strain>
    </source>
</reference>
<name>A0A2N3LDN4_9BACI</name>
<accession>A0A2N3LDN4</accession>
<dbReference type="Proteomes" id="UP000233440">
    <property type="component" value="Unassembled WGS sequence"/>
</dbReference>
<dbReference type="EMBL" id="PIQO01000030">
    <property type="protein sequence ID" value="PKR82709.1"/>
    <property type="molecule type" value="Genomic_DNA"/>
</dbReference>
<keyword evidence="2" id="KW-1185">Reference proteome</keyword>
<protein>
    <submittedName>
        <fullName evidence="1">Uncharacterized protein</fullName>
    </submittedName>
</protein>
<gene>
    <name evidence="1" type="ORF">CWO92_23020</name>
</gene>